<comment type="caution">
    <text evidence="2">The sequence shown here is derived from an EMBL/GenBank/DDBJ whole genome shotgun (WGS) entry which is preliminary data.</text>
</comment>
<accession>A0ABN2US74</accession>
<feature type="region of interest" description="Disordered" evidence="1">
    <location>
        <begin position="1"/>
        <end position="28"/>
    </location>
</feature>
<evidence type="ECO:0000313" key="3">
    <source>
        <dbReference type="Proteomes" id="UP001501461"/>
    </source>
</evidence>
<keyword evidence="3" id="KW-1185">Reference proteome</keyword>
<name>A0ABN2US74_9MICC</name>
<evidence type="ECO:0000313" key="2">
    <source>
        <dbReference type="EMBL" id="GAA2042769.1"/>
    </source>
</evidence>
<reference evidence="2 3" key="1">
    <citation type="journal article" date="2019" name="Int. J. Syst. Evol. Microbiol.">
        <title>The Global Catalogue of Microorganisms (GCM) 10K type strain sequencing project: providing services to taxonomists for standard genome sequencing and annotation.</title>
        <authorList>
            <consortium name="The Broad Institute Genomics Platform"/>
            <consortium name="The Broad Institute Genome Sequencing Center for Infectious Disease"/>
            <person name="Wu L."/>
            <person name="Ma J."/>
        </authorList>
    </citation>
    <scope>NUCLEOTIDE SEQUENCE [LARGE SCALE GENOMIC DNA]</scope>
    <source>
        <strain evidence="2 3">JCM 13595</strain>
    </source>
</reference>
<gene>
    <name evidence="2" type="ORF">GCM10009720_24320</name>
</gene>
<organism evidence="2 3">
    <name type="scientific">Yaniella flava</name>
    <dbReference type="NCBI Taxonomy" id="287930"/>
    <lineage>
        <taxon>Bacteria</taxon>
        <taxon>Bacillati</taxon>
        <taxon>Actinomycetota</taxon>
        <taxon>Actinomycetes</taxon>
        <taxon>Micrococcales</taxon>
        <taxon>Micrococcaceae</taxon>
        <taxon>Yaniella</taxon>
    </lineage>
</organism>
<dbReference type="Proteomes" id="UP001501461">
    <property type="component" value="Unassembled WGS sequence"/>
</dbReference>
<sequence length="288" mass="31567">MEDMTQPQLAHQTNAGRMYSRSTTGLPEVPSITTVIGQQHMDLTGWASHMATSHLISDARLAEAVGSHAKLKTLARQSNDAADRFRDGAAARGDRVHNYAEQVALRALGMPHTMAETRDVLAQHNESGFADRFDEWWHNFEVKPLAAEITVWNSTVGYAGTLDLVAEIGGRVCLIDYKTRGTDRAGRVKSLSPNVVMQLAAGFKAEESLVDAQTGAWEPWAYGQDAMLLGVAIGETEVAAYQANPQTLPQHWQKFWALRQVWEYQQAVDAAPNPLQPIGPPVGVPQQS</sequence>
<protein>
    <submittedName>
        <fullName evidence="2">PD-(D/E)XK nuclease family protein</fullName>
    </submittedName>
</protein>
<dbReference type="EMBL" id="BAAAMN010000049">
    <property type="protein sequence ID" value="GAA2042769.1"/>
    <property type="molecule type" value="Genomic_DNA"/>
</dbReference>
<evidence type="ECO:0000256" key="1">
    <source>
        <dbReference type="SAM" id="MobiDB-lite"/>
    </source>
</evidence>
<proteinExistence type="predicted"/>